<organism evidence="2 3">
    <name type="scientific">Eleusine coracana subsp. coracana</name>
    <dbReference type="NCBI Taxonomy" id="191504"/>
    <lineage>
        <taxon>Eukaryota</taxon>
        <taxon>Viridiplantae</taxon>
        <taxon>Streptophyta</taxon>
        <taxon>Embryophyta</taxon>
        <taxon>Tracheophyta</taxon>
        <taxon>Spermatophyta</taxon>
        <taxon>Magnoliopsida</taxon>
        <taxon>Liliopsida</taxon>
        <taxon>Poales</taxon>
        <taxon>Poaceae</taxon>
        <taxon>PACMAD clade</taxon>
        <taxon>Chloridoideae</taxon>
        <taxon>Cynodonteae</taxon>
        <taxon>Eleusininae</taxon>
        <taxon>Eleusine</taxon>
    </lineage>
</organism>
<name>A0AAV5E851_ELECO</name>
<reference evidence="2" key="2">
    <citation type="submission" date="2021-12" db="EMBL/GenBank/DDBJ databases">
        <title>Resequencing data analysis of finger millet.</title>
        <authorList>
            <person name="Hatakeyama M."/>
            <person name="Aluri S."/>
            <person name="Balachadran M.T."/>
            <person name="Sivarajan S.R."/>
            <person name="Poveda L."/>
            <person name="Shimizu-Inatsugi R."/>
            <person name="Schlapbach R."/>
            <person name="Sreeman S.M."/>
            <person name="Shimizu K.K."/>
        </authorList>
    </citation>
    <scope>NUCLEOTIDE SEQUENCE</scope>
</reference>
<evidence type="ECO:0000256" key="1">
    <source>
        <dbReference type="SAM" id="MobiDB-lite"/>
    </source>
</evidence>
<reference evidence="2" key="1">
    <citation type="journal article" date="2018" name="DNA Res.">
        <title>Multiple hybrid de novo genome assembly of finger millet, an orphan allotetraploid crop.</title>
        <authorList>
            <person name="Hatakeyama M."/>
            <person name="Aluri S."/>
            <person name="Balachadran M.T."/>
            <person name="Sivarajan S.R."/>
            <person name="Patrignani A."/>
            <person name="Gruter S."/>
            <person name="Poveda L."/>
            <person name="Shimizu-Inatsugi R."/>
            <person name="Baeten J."/>
            <person name="Francoijs K.J."/>
            <person name="Nataraja K.N."/>
            <person name="Reddy Y.A.N."/>
            <person name="Phadnis S."/>
            <person name="Ravikumar R.L."/>
            <person name="Schlapbach R."/>
            <person name="Sreeman S.M."/>
            <person name="Shimizu K.K."/>
        </authorList>
    </citation>
    <scope>NUCLEOTIDE SEQUENCE</scope>
</reference>
<comment type="caution">
    <text evidence="2">The sequence shown here is derived from an EMBL/GenBank/DDBJ whole genome shotgun (WGS) entry which is preliminary data.</text>
</comment>
<sequence>MALRAPQLGRDEHLPAGSEEPAAHRLGHGVAKRLLGAVQGGGVKVAVAHLDGRQHRVLGVLVDHGERRRAHAHRRHRPRVARLQGHLRHRPLRGHDDAAHSAPSCRLHVDEG</sequence>
<feature type="region of interest" description="Disordered" evidence="1">
    <location>
        <begin position="67"/>
        <end position="112"/>
    </location>
</feature>
<dbReference type="EMBL" id="BQKI01000073">
    <property type="protein sequence ID" value="GJN18701.1"/>
    <property type="molecule type" value="Genomic_DNA"/>
</dbReference>
<feature type="region of interest" description="Disordered" evidence="1">
    <location>
        <begin position="1"/>
        <end position="25"/>
    </location>
</feature>
<protein>
    <submittedName>
        <fullName evidence="2">Uncharacterized protein</fullName>
    </submittedName>
</protein>
<keyword evidence="3" id="KW-1185">Reference proteome</keyword>
<dbReference type="AlphaFoldDB" id="A0AAV5E851"/>
<dbReference type="Proteomes" id="UP001054889">
    <property type="component" value="Unassembled WGS sequence"/>
</dbReference>
<evidence type="ECO:0000313" key="3">
    <source>
        <dbReference type="Proteomes" id="UP001054889"/>
    </source>
</evidence>
<proteinExistence type="predicted"/>
<accession>A0AAV5E851</accession>
<feature type="compositionally biased region" description="Basic residues" evidence="1">
    <location>
        <begin position="67"/>
        <end position="92"/>
    </location>
</feature>
<evidence type="ECO:0000313" key="2">
    <source>
        <dbReference type="EMBL" id="GJN18701.1"/>
    </source>
</evidence>
<gene>
    <name evidence="2" type="primary">gb05891</name>
    <name evidence="2" type="ORF">PR202_gb05891</name>
</gene>